<dbReference type="SMART" id="SM00448">
    <property type="entry name" value="REC"/>
    <property type="match status" value="1"/>
</dbReference>
<feature type="compositionally biased region" description="Basic and acidic residues" evidence="4">
    <location>
        <begin position="380"/>
        <end position="392"/>
    </location>
</feature>
<accession>R9P1D4</accession>
<dbReference type="PROSITE" id="PS50110">
    <property type="entry name" value="RESPONSE_REGULATORY"/>
    <property type="match status" value="1"/>
</dbReference>
<dbReference type="InterPro" id="IPR011006">
    <property type="entry name" value="CheY-like_superfamily"/>
</dbReference>
<feature type="region of interest" description="Disordered" evidence="4">
    <location>
        <begin position="429"/>
        <end position="449"/>
    </location>
</feature>
<dbReference type="InterPro" id="IPR001789">
    <property type="entry name" value="Sig_transdc_resp-reg_receiver"/>
</dbReference>
<dbReference type="HOGENOM" id="CLU_479138_0_0_1"/>
<dbReference type="RefSeq" id="XP_012188504.1">
    <property type="nucleotide sequence ID" value="XM_012333114.1"/>
</dbReference>
<evidence type="ECO:0000256" key="1">
    <source>
        <dbReference type="ARBA" id="ARBA00022553"/>
    </source>
</evidence>
<dbReference type="GO" id="GO:0000160">
    <property type="term" value="P:phosphorelay signal transduction system"/>
    <property type="evidence" value="ECO:0007669"/>
    <property type="project" value="UniProtKB-KW"/>
</dbReference>
<dbReference type="EMBL" id="DF238786">
    <property type="protein sequence ID" value="GAC94917.1"/>
    <property type="molecule type" value="Genomic_DNA"/>
</dbReference>
<feature type="modified residue" description="4-aspartylphosphate" evidence="3">
    <location>
        <position position="82"/>
    </location>
</feature>
<dbReference type="eggNOG" id="KOG0519">
    <property type="taxonomic scope" value="Eukaryota"/>
</dbReference>
<evidence type="ECO:0000256" key="4">
    <source>
        <dbReference type="SAM" id="MobiDB-lite"/>
    </source>
</evidence>
<evidence type="ECO:0000256" key="2">
    <source>
        <dbReference type="ARBA" id="ARBA00023012"/>
    </source>
</evidence>
<evidence type="ECO:0000259" key="5">
    <source>
        <dbReference type="PROSITE" id="PS50110"/>
    </source>
</evidence>
<dbReference type="STRING" id="1305764.R9P1D4"/>
<dbReference type="Pfam" id="PF00072">
    <property type="entry name" value="Response_reg"/>
    <property type="match status" value="1"/>
</dbReference>
<keyword evidence="1 3" id="KW-0597">Phosphoprotein</keyword>
<keyword evidence="6" id="KW-0418">Kinase</keyword>
<feature type="compositionally biased region" description="Low complexity" evidence="4">
    <location>
        <begin position="429"/>
        <end position="448"/>
    </location>
</feature>
<dbReference type="GeneID" id="24107783"/>
<feature type="domain" description="Response regulatory" evidence="5">
    <location>
        <begin position="28"/>
        <end position="154"/>
    </location>
</feature>
<dbReference type="SUPFAM" id="SSF52172">
    <property type="entry name" value="CheY-like"/>
    <property type="match status" value="1"/>
</dbReference>
<dbReference type="PANTHER" id="PTHR45339">
    <property type="entry name" value="HYBRID SIGNAL TRANSDUCTION HISTIDINE KINASE J"/>
    <property type="match status" value="1"/>
</dbReference>
<dbReference type="GO" id="GO:0016301">
    <property type="term" value="F:kinase activity"/>
    <property type="evidence" value="ECO:0007669"/>
    <property type="project" value="UniProtKB-KW"/>
</dbReference>
<protein>
    <submittedName>
        <fullName evidence="6">Histidine kinase</fullName>
    </submittedName>
</protein>
<dbReference type="AlphaFoldDB" id="R9P1D4"/>
<keyword evidence="7" id="KW-1185">Reference proteome</keyword>
<name>R9P1D4_PSEHS</name>
<evidence type="ECO:0000313" key="6">
    <source>
        <dbReference type="EMBL" id="GAC94917.1"/>
    </source>
</evidence>
<dbReference type="Proteomes" id="UP000014071">
    <property type="component" value="Unassembled WGS sequence"/>
</dbReference>
<proteinExistence type="predicted"/>
<reference evidence="7" key="1">
    <citation type="journal article" date="2013" name="Genome Announc.">
        <title>Draft genome sequence of the basidiomycetous yeast-like fungus Pseudozyma hubeiensis SY62, which produces an abundant amount of the biosurfactant mannosylerythritol lipids.</title>
        <authorList>
            <person name="Konishi M."/>
            <person name="Hatada Y."/>
            <person name="Horiuchi J."/>
        </authorList>
    </citation>
    <scope>NUCLEOTIDE SEQUENCE [LARGE SCALE GENOMIC DNA]</scope>
    <source>
        <strain evidence="7">SY62</strain>
    </source>
</reference>
<feature type="region of interest" description="Disordered" evidence="4">
    <location>
        <begin position="358"/>
        <end position="403"/>
    </location>
</feature>
<feature type="compositionally biased region" description="Basic and acidic residues" evidence="4">
    <location>
        <begin position="523"/>
        <end position="538"/>
    </location>
</feature>
<dbReference type="PANTHER" id="PTHR45339:SF1">
    <property type="entry name" value="HYBRID SIGNAL TRANSDUCTION HISTIDINE KINASE J"/>
    <property type="match status" value="1"/>
</dbReference>
<dbReference type="CDD" id="cd17546">
    <property type="entry name" value="REC_hyHK_CKI1_RcsC-like"/>
    <property type="match status" value="1"/>
</dbReference>
<keyword evidence="2" id="KW-0902">Two-component regulatory system</keyword>
<organism evidence="6 7">
    <name type="scientific">Pseudozyma hubeiensis (strain SY62)</name>
    <name type="common">Yeast</name>
    <dbReference type="NCBI Taxonomy" id="1305764"/>
    <lineage>
        <taxon>Eukaryota</taxon>
        <taxon>Fungi</taxon>
        <taxon>Dikarya</taxon>
        <taxon>Basidiomycota</taxon>
        <taxon>Ustilaginomycotina</taxon>
        <taxon>Ustilaginomycetes</taxon>
        <taxon>Ustilaginales</taxon>
        <taxon>Ustilaginaceae</taxon>
        <taxon>Pseudozyma</taxon>
    </lineage>
</organism>
<dbReference type="OrthoDB" id="60033at2759"/>
<evidence type="ECO:0000313" key="7">
    <source>
        <dbReference type="Proteomes" id="UP000014071"/>
    </source>
</evidence>
<dbReference type="Gene3D" id="3.40.50.2300">
    <property type="match status" value="1"/>
</dbReference>
<gene>
    <name evidence="6" type="ORF">PHSY_002490</name>
</gene>
<keyword evidence="6" id="KW-0808">Transferase</keyword>
<feature type="region of interest" description="Disordered" evidence="4">
    <location>
        <begin position="516"/>
        <end position="538"/>
    </location>
</feature>
<sequence>MPIAATESSLVAKNIRSASPLPPANSLRILIVDDNHINLSILSTLLKRRFGHALSRPPVSLDSGLKALQLLRTEIFDLIFMDIEMPYLDGVECTRRIRAGEDGILDPNRNAHIVAVTTNVGPEPGSLYRHVGMDGMISKPVRFENFHQYICPLSIEASAAKGSVSPVLVGAEEVLPPMPPIDLEQRLFFVPAPNGGVVTTSKSSTRGGDSPTPEYSNANEFAAMLKAQTAKSLRDRKALSISRSTTLSEARRSSFNSPRSEHLSAIRVVHQPGAVDSDDALATEDRESFRRKHGAGQDITNASMLSFESLVERETRERELDCLTQSRVPTLVRPVPIHRVSSPAYLLDASPVSRLRAEPAMRSNPDLAAPRAVRPGIRPLPRERPVRNDSDRSSNSASDSAGMSAYVFSSDHTTTTTRRSSSLDLLSSFEGHRTVSPSSSLTTPVSSPADMDAIANAKDLDDDHDRRDAVFSPCADDLLVPRGLDFRTMPLLPPFPPLSSKAMSLQNSPRIRVSAVPELQQARSRDGLSSRVDALHLE</sequence>
<evidence type="ECO:0000256" key="3">
    <source>
        <dbReference type="PROSITE-ProRule" id="PRU00169"/>
    </source>
</evidence>